<evidence type="ECO:0000256" key="11">
    <source>
        <dbReference type="ARBA" id="ARBA00035585"/>
    </source>
</evidence>
<accession>A0A094JBB9</accession>
<comment type="activity regulation">
    <text evidence="12">Na(+) is not transported, but it plays an essential structural role and its presence is essential for fluoride channel function.</text>
</comment>
<dbReference type="HAMAP" id="MF_00454">
    <property type="entry name" value="FluC"/>
    <property type="match status" value="1"/>
</dbReference>
<evidence type="ECO:0000256" key="8">
    <source>
        <dbReference type="ARBA" id="ARBA00023136"/>
    </source>
</evidence>
<comment type="function">
    <text evidence="12">Fluoride-specific ion channel. Important for reducing fluoride concentration in the cell, thus reducing its toxicity.</text>
</comment>
<dbReference type="AlphaFoldDB" id="A0A094JBB9"/>
<evidence type="ECO:0000256" key="1">
    <source>
        <dbReference type="ARBA" id="ARBA00004651"/>
    </source>
</evidence>
<dbReference type="OrthoDB" id="9806299at2"/>
<feature type="binding site" evidence="12">
    <location>
        <position position="74"/>
    </location>
    <ligand>
        <name>Na(+)</name>
        <dbReference type="ChEBI" id="CHEBI:29101"/>
        <note>structural</note>
    </ligand>
</feature>
<dbReference type="PANTHER" id="PTHR28259">
    <property type="entry name" value="FLUORIDE EXPORT PROTEIN 1-RELATED"/>
    <property type="match status" value="1"/>
</dbReference>
<dbReference type="STRING" id="1515746.HR45_11085"/>
<dbReference type="RefSeq" id="WP_037442859.1">
    <property type="nucleotide sequence ID" value="NZ_JPEO01000007.1"/>
</dbReference>
<feature type="transmembrane region" description="Helical" evidence="12">
    <location>
        <begin position="66"/>
        <end position="83"/>
    </location>
</feature>
<keyword evidence="7 12" id="KW-0406">Ion transport</keyword>
<comment type="catalytic activity">
    <reaction evidence="11">
        <text>fluoride(in) = fluoride(out)</text>
        <dbReference type="Rhea" id="RHEA:76159"/>
        <dbReference type="ChEBI" id="CHEBI:17051"/>
    </reaction>
    <physiologicalReaction direction="left-to-right" evidence="11">
        <dbReference type="Rhea" id="RHEA:76160"/>
    </physiologicalReaction>
</comment>
<dbReference type="NCBIfam" id="TIGR00494">
    <property type="entry name" value="crcB"/>
    <property type="match status" value="1"/>
</dbReference>
<keyword evidence="4 12" id="KW-0812">Transmembrane</keyword>
<keyword evidence="5 12" id="KW-1133">Transmembrane helix</keyword>
<dbReference type="GO" id="GO:0046872">
    <property type="term" value="F:metal ion binding"/>
    <property type="evidence" value="ECO:0007669"/>
    <property type="project" value="UniProtKB-KW"/>
</dbReference>
<dbReference type="PANTHER" id="PTHR28259:SF1">
    <property type="entry name" value="FLUORIDE EXPORT PROTEIN 1-RELATED"/>
    <property type="match status" value="1"/>
</dbReference>
<feature type="binding site" evidence="12">
    <location>
        <position position="77"/>
    </location>
    <ligand>
        <name>Na(+)</name>
        <dbReference type="ChEBI" id="CHEBI:29101"/>
        <note>structural</note>
    </ligand>
</feature>
<dbReference type="GO" id="GO:0005886">
    <property type="term" value="C:plasma membrane"/>
    <property type="evidence" value="ECO:0007669"/>
    <property type="project" value="UniProtKB-SubCell"/>
</dbReference>
<gene>
    <name evidence="12" type="primary">fluC</name>
    <name evidence="12" type="synonym">crcB</name>
    <name evidence="13" type="ORF">HR45_11085</name>
</gene>
<protein>
    <recommendedName>
        <fullName evidence="12">Fluoride-specific ion channel FluC</fullName>
    </recommendedName>
</protein>
<dbReference type="GO" id="GO:0140114">
    <property type="term" value="P:cellular detoxification of fluoride"/>
    <property type="evidence" value="ECO:0007669"/>
    <property type="project" value="UniProtKB-UniRule"/>
</dbReference>
<evidence type="ECO:0000313" key="14">
    <source>
        <dbReference type="Proteomes" id="UP000029264"/>
    </source>
</evidence>
<evidence type="ECO:0000256" key="5">
    <source>
        <dbReference type="ARBA" id="ARBA00022989"/>
    </source>
</evidence>
<dbReference type="Pfam" id="PF02537">
    <property type="entry name" value="CRCB"/>
    <property type="match status" value="1"/>
</dbReference>
<evidence type="ECO:0000256" key="3">
    <source>
        <dbReference type="ARBA" id="ARBA00022519"/>
    </source>
</evidence>
<dbReference type="Proteomes" id="UP000029264">
    <property type="component" value="Unassembled WGS sequence"/>
</dbReference>
<keyword evidence="2 12" id="KW-1003">Cell membrane</keyword>
<proteinExistence type="inferred from homology"/>
<reference evidence="13 14" key="1">
    <citation type="submission" date="2014-06" db="EMBL/GenBank/DDBJ databases">
        <title>Shewanella sp. YQH10.</title>
        <authorList>
            <person name="Liu Y."/>
            <person name="Zeng R."/>
        </authorList>
    </citation>
    <scope>NUCLEOTIDE SEQUENCE [LARGE SCALE GENOMIC DNA]</scope>
    <source>
        <strain evidence="13 14">YQH10</strain>
    </source>
</reference>
<comment type="similarity">
    <text evidence="10 12">Belongs to the fluoride channel Fluc/FEX (TC 1.A.43) family.</text>
</comment>
<evidence type="ECO:0000256" key="7">
    <source>
        <dbReference type="ARBA" id="ARBA00023065"/>
    </source>
</evidence>
<name>A0A094JBB9_9GAMM</name>
<evidence type="ECO:0000313" key="13">
    <source>
        <dbReference type="EMBL" id="KFZ37220.1"/>
    </source>
</evidence>
<keyword evidence="12" id="KW-0479">Metal-binding</keyword>
<evidence type="ECO:0000256" key="9">
    <source>
        <dbReference type="ARBA" id="ARBA00023303"/>
    </source>
</evidence>
<keyword evidence="9 12" id="KW-0407">Ion channel</keyword>
<keyword evidence="3" id="KW-0997">Cell inner membrane</keyword>
<keyword evidence="14" id="KW-1185">Reference proteome</keyword>
<feature type="transmembrane region" description="Helical" evidence="12">
    <location>
        <begin position="95"/>
        <end position="115"/>
    </location>
</feature>
<evidence type="ECO:0000256" key="12">
    <source>
        <dbReference type="HAMAP-Rule" id="MF_00454"/>
    </source>
</evidence>
<sequence>MNNLALIALGGAGGAVLRYSISIFMIQLFGTSFPFGTLAVNVLGSFLMGVVSALAQASHISPEFKALLGVGFMGALTTFSTFSNETLMLIQAGELLKAFLNVALNLGICLLMVYLGQQLILSRV</sequence>
<evidence type="ECO:0000256" key="6">
    <source>
        <dbReference type="ARBA" id="ARBA00023053"/>
    </source>
</evidence>
<keyword evidence="8 12" id="KW-0472">Membrane</keyword>
<evidence type="ECO:0000256" key="10">
    <source>
        <dbReference type="ARBA" id="ARBA00035120"/>
    </source>
</evidence>
<evidence type="ECO:0000256" key="2">
    <source>
        <dbReference type="ARBA" id="ARBA00022475"/>
    </source>
</evidence>
<dbReference type="GO" id="GO:0062054">
    <property type="term" value="F:fluoride channel activity"/>
    <property type="evidence" value="ECO:0007669"/>
    <property type="project" value="UniProtKB-UniRule"/>
</dbReference>
<comment type="caution">
    <text evidence="13">The sequence shown here is derived from an EMBL/GenBank/DDBJ whole genome shotgun (WGS) entry which is preliminary data.</text>
</comment>
<evidence type="ECO:0000256" key="4">
    <source>
        <dbReference type="ARBA" id="ARBA00022692"/>
    </source>
</evidence>
<keyword evidence="6 12" id="KW-0915">Sodium</keyword>
<comment type="subcellular location">
    <subcellularLocation>
        <location evidence="1 12">Cell membrane</location>
        <topology evidence="1 12">Multi-pass membrane protein</topology>
    </subcellularLocation>
</comment>
<dbReference type="eggNOG" id="COG0239">
    <property type="taxonomic scope" value="Bacteria"/>
</dbReference>
<organism evidence="13 14">
    <name type="scientific">Shewanella mangrovi</name>
    <dbReference type="NCBI Taxonomy" id="1515746"/>
    <lineage>
        <taxon>Bacteria</taxon>
        <taxon>Pseudomonadati</taxon>
        <taxon>Pseudomonadota</taxon>
        <taxon>Gammaproteobacteria</taxon>
        <taxon>Alteromonadales</taxon>
        <taxon>Shewanellaceae</taxon>
        <taxon>Shewanella</taxon>
    </lineage>
</organism>
<keyword evidence="12" id="KW-0813">Transport</keyword>
<feature type="transmembrane region" description="Helical" evidence="12">
    <location>
        <begin position="34"/>
        <end position="54"/>
    </location>
</feature>
<dbReference type="EMBL" id="JPEO01000007">
    <property type="protein sequence ID" value="KFZ37220.1"/>
    <property type="molecule type" value="Genomic_DNA"/>
</dbReference>
<dbReference type="InterPro" id="IPR003691">
    <property type="entry name" value="FluC"/>
</dbReference>